<gene>
    <name evidence="3" type="ORF">BT96DRAFT_916722</name>
</gene>
<keyword evidence="4" id="KW-1185">Reference proteome</keyword>
<feature type="signal peptide" evidence="2">
    <location>
        <begin position="1"/>
        <end position="21"/>
    </location>
</feature>
<evidence type="ECO:0000313" key="3">
    <source>
        <dbReference type="EMBL" id="KAE9404620.1"/>
    </source>
</evidence>
<evidence type="ECO:0000256" key="1">
    <source>
        <dbReference type="SAM" id="MobiDB-lite"/>
    </source>
</evidence>
<accession>A0A6A4I3W3</accession>
<reference evidence="3" key="1">
    <citation type="journal article" date="2019" name="Environ. Microbiol.">
        <title>Fungal ecological strategies reflected in gene transcription - a case study of two litter decomposers.</title>
        <authorList>
            <person name="Barbi F."/>
            <person name="Kohler A."/>
            <person name="Barry K."/>
            <person name="Baskaran P."/>
            <person name="Daum C."/>
            <person name="Fauchery L."/>
            <person name="Ihrmark K."/>
            <person name="Kuo A."/>
            <person name="LaButti K."/>
            <person name="Lipzen A."/>
            <person name="Morin E."/>
            <person name="Grigoriev I.V."/>
            <person name="Henrissat B."/>
            <person name="Lindahl B."/>
            <person name="Martin F."/>
        </authorList>
    </citation>
    <scope>NUCLEOTIDE SEQUENCE</scope>
    <source>
        <strain evidence="3">JB14</strain>
    </source>
</reference>
<evidence type="ECO:0000256" key="2">
    <source>
        <dbReference type="SAM" id="SignalP"/>
    </source>
</evidence>
<sequence>MVSLFTIVSVALTLTTSGVFGQCPPNLTGIATSGVNIQSFDFEGSLWGSETTPVVAGLAVTGQSSRGFSPTFVITPDPVITTTFTISDVTNTSLLVTNIGNQLFYEPASTTGTTPANQLWDISCLTCATPEGQAIPGGSFCSVVAHGTDNCVQNEDSADPLPVTPCGTTSTSPLVDINPGDENGFGRRGD</sequence>
<dbReference type="AlphaFoldDB" id="A0A6A4I3W3"/>
<dbReference type="EMBL" id="ML769415">
    <property type="protein sequence ID" value="KAE9404620.1"/>
    <property type="molecule type" value="Genomic_DNA"/>
</dbReference>
<keyword evidence="2" id="KW-0732">Signal</keyword>
<name>A0A6A4I3W3_9AGAR</name>
<feature type="region of interest" description="Disordered" evidence="1">
    <location>
        <begin position="156"/>
        <end position="190"/>
    </location>
</feature>
<proteinExistence type="predicted"/>
<dbReference type="Proteomes" id="UP000799118">
    <property type="component" value="Unassembled WGS sequence"/>
</dbReference>
<evidence type="ECO:0000313" key="4">
    <source>
        <dbReference type="Proteomes" id="UP000799118"/>
    </source>
</evidence>
<organism evidence="3 4">
    <name type="scientific">Gymnopus androsaceus JB14</name>
    <dbReference type="NCBI Taxonomy" id="1447944"/>
    <lineage>
        <taxon>Eukaryota</taxon>
        <taxon>Fungi</taxon>
        <taxon>Dikarya</taxon>
        <taxon>Basidiomycota</taxon>
        <taxon>Agaricomycotina</taxon>
        <taxon>Agaricomycetes</taxon>
        <taxon>Agaricomycetidae</taxon>
        <taxon>Agaricales</taxon>
        <taxon>Marasmiineae</taxon>
        <taxon>Omphalotaceae</taxon>
        <taxon>Gymnopus</taxon>
    </lineage>
</organism>
<protein>
    <submittedName>
        <fullName evidence="3">Uncharacterized protein</fullName>
    </submittedName>
</protein>
<feature type="chain" id="PRO_5025666528" evidence="2">
    <location>
        <begin position="22"/>
        <end position="190"/>
    </location>
</feature>